<reference evidence="6 7" key="1">
    <citation type="submission" date="2024-09" db="EMBL/GenBank/DDBJ databases">
        <authorList>
            <person name="Sun Q."/>
            <person name="Mori K."/>
        </authorList>
    </citation>
    <scope>NUCLEOTIDE SEQUENCE [LARGE SCALE GENOMIC DNA]</scope>
    <source>
        <strain evidence="6 7">NCAIM B.02604</strain>
    </source>
</reference>
<feature type="transmembrane region" description="Helical" evidence="5">
    <location>
        <begin position="30"/>
        <end position="47"/>
    </location>
</feature>
<keyword evidence="7" id="KW-1185">Reference proteome</keyword>
<dbReference type="RefSeq" id="WP_377457278.1">
    <property type="nucleotide sequence ID" value="NZ_JBHLUB010000001.1"/>
</dbReference>
<feature type="transmembrane region" description="Helical" evidence="5">
    <location>
        <begin position="53"/>
        <end position="82"/>
    </location>
</feature>
<evidence type="ECO:0000256" key="1">
    <source>
        <dbReference type="ARBA" id="ARBA00004141"/>
    </source>
</evidence>
<comment type="subcellular location">
    <subcellularLocation>
        <location evidence="1">Membrane</location>
        <topology evidence="1">Multi-pass membrane protein</topology>
    </subcellularLocation>
</comment>
<gene>
    <name evidence="6" type="ORF">ACFFFR_00575</name>
</gene>
<evidence type="ECO:0000256" key="4">
    <source>
        <dbReference type="ARBA" id="ARBA00023136"/>
    </source>
</evidence>
<dbReference type="Proteomes" id="UP001589862">
    <property type="component" value="Unassembled WGS sequence"/>
</dbReference>
<sequence>MASLSKKLRRLLVGTPYDTQLLAKQRFGKAVGLPVLGANAFSSVAYAPDEIILMLALAGASALTLGPQVGIALVVLILILVWSYRQRLIAFPEGGDYQLVFRTLGRRPGLFVGAALLLDFVLTAAVSLSAASYYLMVLLPGTQGWGLALTLGLLAVLTLANIRGVGRGRTKVAAITYLFLLGMVALLVVGMVQYATGTLALAESAQQPIEPAPEFANGLHGMLGALLVVRAFSTGAAMATGIEVPASNAHLLTKPRGRNAGIILVIVGLVAALLTLGVLSLTQRTGIRLHYGHAEQQPPVLAQLSSTIFGPGSIVSYVLGALVIAVLVFAANSAFNSFPSLASQLAKDRFLPEQWAHRGDRLSYTHSVLWLAAATALLVLVTVANVAILVQLYVVGVFVAFTLSQWAMVVHWNRRLGQSAGRRVRGKIMRSRAINFVGFLAAAAVVLAVVLTRFVYGAWIIVLAGMLLVLLMGLINRHYRATAAELAVSVGEQKALPARVHGVILISAVNKPTMRAISYARAARPSTLEAVLIDTDQEQTASIEKAWAEHKIAVPLTIIASPYRELVNPVISHLRSKRLRSARELTVVYIPEFVVGSRFRALLHNKTAWRIKTALLFERNVMVVSVPWQLDSSDRISEAAPIKNQRERE</sequence>
<evidence type="ECO:0000256" key="5">
    <source>
        <dbReference type="SAM" id="Phobius"/>
    </source>
</evidence>
<keyword evidence="4 5" id="KW-0472">Membrane</keyword>
<dbReference type="InterPro" id="IPR002293">
    <property type="entry name" value="AA/rel_permease1"/>
</dbReference>
<comment type="caution">
    <text evidence="6">The sequence shown here is derived from an EMBL/GenBank/DDBJ whole genome shotgun (WGS) entry which is preliminary data.</text>
</comment>
<dbReference type="Pfam" id="PF13520">
    <property type="entry name" value="AA_permease_2"/>
    <property type="match status" value="1"/>
</dbReference>
<proteinExistence type="predicted"/>
<name>A0ABV6P6X3_9MICC</name>
<feature type="transmembrane region" description="Helical" evidence="5">
    <location>
        <begin position="314"/>
        <end position="335"/>
    </location>
</feature>
<evidence type="ECO:0000313" key="7">
    <source>
        <dbReference type="Proteomes" id="UP001589862"/>
    </source>
</evidence>
<evidence type="ECO:0000256" key="2">
    <source>
        <dbReference type="ARBA" id="ARBA00022692"/>
    </source>
</evidence>
<dbReference type="EMBL" id="JBHLUB010000001">
    <property type="protein sequence ID" value="MFC0580886.1"/>
    <property type="molecule type" value="Genomic_DNA"/>
</dbReference>
<feature type="transmembrane region" description="Helical" evidence="5">
    <location>
        <begin position="215"/>
        <end position="239"/>
    </location>
</feature>
<feature type="transmembrane region" description="Helical" evidence="5">
    <location>
        <begin position="368"/>
        <end position="387"/>
    </location>
</feature>
<dbReference type="InterPro" id="IPR053153">
    <property type="entry name" value="APC_K+_Transporter"/>
</dbReference>
<organism evidence="6 7">
    <name type="scientific">Micrococcoides hystricis</name>
    <dbReference type="NCBI Taxonomy" id="1572761"/>
    <lineage>
        <taxon>Bacteria</taxon>
        <taxon>Bacillati</taxon>
        <taxon>Actinomycetota</taxon>
        <taxon>Actinomycetes</taxon>
        <taxon>Micrococcales</taxon>
        <taxon>Micrococcaceae</taxon>
        <taxon>Micrococcoides</taxon>
    </lineage>
</organism>
<feature type="transmembrane region" description="Helical" evidence="5">
    <location>
        <begin position="433"/>
        <end position="450"/>
    </location>
</feature>
<evidence type="ECO:0000313" key="6">
    <source>
        <dbReference type="EMBL" id="MFC0580886.1"/>
    </source>
</evidence>
<dbReference type="PANTHER" id="PTHR47704:SF1">
    <property type="entry name" value="POTASSIUM TRANSPORTER KIMA"/>
    <property type="match status" value="1"/>
</dbReference>
<feature type="transmembrane region" description="Helical" evidence="5">
    <location>
        <begin position="260"/>
        <end position="281"/>
    </location>
</feature>
<keyword evidence="3 5" id="KW-1133">Transmembrane helix</keyword>
<feature type="transmembrane region" description="Helical" evidence="5">
    <location>
        <begin position="174"/>
        <end position="195"/>
    </location>
</feature>
<feature type="transmembrane region" description="Helical" evidence="5">
    <location>
        <begin position="110"/>
        <end position="136"/>
    </location>
</feature>
<feature type="transmembrane region" description="Helical" evidence="5">
    <location>
        <begin position="393"/>
        <end position="412"/>
    </location>
</feature>
<protein>
    <submittedName>
        <fullName evidence="6">APC family permease</fullName>
    </submittedName>
</protein>
<feature type="transmembrane region" description="Helical" evidence="5">
    <location>
        <begin position="456"/>
        <end position="475"/>
    </location>
</feature>
<keyword evidence="2 5" id="KW-0812">Transmembrane</keyword>
<accession>A0ABV6P6X3</accession>
<feature type="transmembrane region" description="Helical" evidence="5">
    <location>
        <begin position="142"/>
        <end position="162"/>
    </location>
</feature>
<dbReference type="Gene3D" id="1.20.1740.10">
    <property type="entry name" value="Amino acid/polyamine transporter I"/>
    <property type="match status" value="1"/>
</dbReference>
<evidence type="ECO:0000256" key="3">
    <source>
        <dbReference type="ARBA" id="ARBA00022989"/>
    </source>
</evidence>
<dbReference type="PANTHER" id="PTHR47704">
    <property type="entry name" value="POTASSIUM TRANSPORTER KIMA"/>
    <property type="match status" value="1"/>
</dbReference>